<dbReference type="GO" id="GO:0005743">
    <property type="term" value="C:mitochondrial inner membrane"/>
    <property type="evidence" value="ECO:0007669"/>
    <property type="project" value="UniProtKB-SubCell"/>
</dbReference>
<protein>
    <recommendedName>
        <fullName evidence="11">Complex III subunit 9</fullName>
    </recommendedName>
</protein>
<comment type="subunit">
    <text evidence="11">Component of the ubiquinol-cytochrome c oxidoreductase (cytochrome b-c1 complex, complex III, CIII), a multisubunit enzyme composed of 3 respiratory subunits cytochrome b, cytochrome c1 and Rieske protein, 2 core protein subunits, and additional low-molecular weight protein subunits.</text>
</comment>
<keyword evidence="6 11" id="KW-0999">Mitochondrion inner membrane</keyword>
<keyword evidence="5" id="KW-0812">Transmembrane</keyword>
<keyword evidence="8" id="KW-1133">Transmembrane helix</keyword>
<dbReference type="PANTHER" id="PTHR12980">
    <property type="entry name" value="UBIQUINOL-CYTOCHROME C REDUCTASE COMPLEX, SUBUNIT X"/>
    <property type="match status" value="1"/>
</dbReference>
<keyword evidence="9 11" id="KW-0496">Mitochondrion</keyword>
<evidence type="ECO:0000256" key="11">
    <source>
        <dbReference type="RuleBase" id="RU368056"/>
    </source>
</evidence>
<keyword evidence="7 11" id="KW-0249">Electron transport</keyword>
<gene>
    <name evidence="12" type="ORF">WMSIL1_LOCUS1392</name>
</gene>
<keyword evidence="10" id="KW-0472">Membrane</keyword>
<proteinExistence type="inferred from homology"/>
<dbReference type="SUPFAM" id="SSF81514">
    <property type="entry name" value="Subunit X (non-heme 7 kDa protein) of cytochrome bc1 complex (Ubiquinol-cytochrome c reductase)"/>
    <property type="match status" value="1"/>
</dbReference>
<evidence type="ECO:0000256" key="4">
    <source>
        <dbReference type="ARBA" id="ARBA00022660"/>
    </source>
</evidence>
<comment type="similarity">
    <text evidence="2 11">Belongs to the UQCR10/QCR9 family.</text>
</comment>
<evidence type="ECO:0000256" key="1">
    <source>
        <dbReference type="ARBA" id="ARBA00004434"/>
    </source>
</evidence>
<evidence type="ECO:0000256" key="2">
    <source>
        <dbReference type="ARBA" id="ARBA00007856"/>
    </source>
</evidence>
<name>A0A564XZA1_HYMDI</name>
<organism evidence="12 13">
    <name type="scientific">Hymenolepis diminuta</name>
    <name type="common">Rat tapeworm</name>
    <dbReference type="NCBI Taxonomy" id="6216"/>
    <lineage>
        <taxon>Eukaryota</taxon>
        <taxon>Metazoa</taxon>
        <taxon>Spiralia</taxon>
        <taxon>Lophotrochozoa</taxon>
        <taxon>Platyhelminthes</taxon>
        <taxon>Cestoda</taxon>
        <taxon>Eucestoda</taxon>
        <taxon>Cyclophyllidea</taxon>
        <taxon>Hymenolepididae</taxon>
        <taxon>Hymenolepis</taxon>
    </lineage>
</organism>
<sequence length="58" mass="6709">MLRAFYNNILRRPSVMFTTAVISAFAFEITIDKGVDRLFARINKGKLFDDIRPDREAS</sequence>
<dbReference type="Gene3D" id="1.20.5.260">
    <property type="entry name" value="Cytochrome b-c1 complex subunit 9"/>
    <property type="match status" value="1"/>
</dbReference>
<evidence type="ECO:0000256" key="3">
    <source>
        <dbReference type="ARBA" id="ARBA00022448"/>
    </source>
</evidence>
<dbReference type="GO" id="GO:0006122">
    <property type="term" value="P:mitochondrial electron transport, ubiquinol to cytochrome c"/>
    <property type="evidence" value="ECO:0007669"/>
    <property type="project" value="UniProtKB-UniRule"/>
</dbReference>
<evidence type="ECO:0000256" key="7">
    <source>
        <dbReference type="ARBA" id="ARBA00022982"/>
    </source>
</evidence>
<dbReference type="GO" id="GO:0045275">
    <property type="term" value="C:respiratory chain complex III"/>
    <property type="evidence" value="ECO:0007669"/>
    <property type="project" value="UniProtKB-UniRule"/>
</dbReference>
<reference evidence="12 13" key="1">
    <citation type="submission" date="2019-07" db="EMBL/GenBank/DDBJ databases">
        <authorList>
            <person name="Jastrzebski P J."/>
            <person name="Paukszto L."/>
            <person name="Jastrzebski P J."/>
        </authorList>
    </citation>
    <scope>NUCLEOTIDE SEQUENCE [LARGE SCALE GENOMIC DNA]</scope>
    <source>
        <strain evidence="12 13">WMS-il1</strain>
    </source>
</reference>
<dbReference type="Proteomes" id="UP000321570">
    <property type="component" value="Unassembled WGS sequence"/>
</dbReference>
<evidence type="ECO:0000256" key="6">
    <source>
        <dbReference type="ARBA" id="ARBA00022792"/>
    </source>
</evidence>
<dbReference type="PANTHER" id="PTHR12980:SF0">
    <property type="entry name" value="CYTOCHROME B-C1 COMPLEX SUBUNIT 9"/>
    <property type="match status" value="1"/>
</dbReference>
<keyword evidence="4 11" id="KW-0679">Respiratory chain</keyword>
<accession>A0A564XZA1</accession>
<evidence type="ECO:0000256" key="5">
    <source>
        <dbReference type="ARBA" id="ARBA00022692"/>
    </source>
</evidence>
<evidence type="ECO:0000313" key="13">
    <source>
        <dbReference type="Proteomes" id="UP000321570"/>
    </source>
</evidence>
<dbReference type="InterPro" id="IPR008027">
    <property type="entry name" value="QCR9"/>
</dbReference>
<evidence type="ECO:0000256" key="8">
    <source>
        <dbReference type="ARBA" id="ARBA00022989"/>
    </source>
</evidence>
<dbReference type="AlphaFoldDB" id="A0A564XZA1"/>
<dbReference type="FunFam" id="1.20.5.260:FF:000001">
    <property type="entry name" value="Cytochrome b-c1 complex subunit 9"/>
    <property type="match status" value="1"/>
</dbReference>
<dbReference type="Pfam" id="PF05365">
    <property type="entry name" value="UCR_UQCRX_QCR9"/>
    <property type="match status" value="1"/>
</dbReference>
<comment type="subcellular location">
    <subcellularLocation>
        <location evidence="1 11">Mitochondrion inner membrane</location>
        <topology evidence="1 11">Single-pass membrane protein</topology>
    </subcellularLocation>
</comment>
<dbReference type="InterPro" id="IPR036656">
    <property type="entry name" value="QCR9_sf"/>
</dbReference>
<dbReference type="EMBL" id="CABIJS010000033">
    <property type="protein sequence ID" value="VUZ40226.1"/>
    <property type="molecule type" value="Genomic_DNA"/>
</dbReference>
<keyword evidence="13" id="KW-1185">Reference proteome</keyword>
<evidence type="ECO:0000256" key="10">
    <source>
        <dbReference type="ARBA" id="ARBA00023136"/>
    </source>
</evidence>
<evidence type="ECO:0000313" key="12">
    <source>
        <dbReference type="EMBL" id="VUZ40226.1"/>
    </source>
</evidence>
<evidence type="ECO:0000256" key="9">
    <source>
        <dbReference type="ARBA" id="ARBA00023128"/>
    </source>
</evidence>
<keyword evidence="3 11" id="KW-0813">Transport</keyword>
<comment type="function">
    <text evidence="11">Component of the ubiquinol-cytochrome c oxidoreductase, a multisubunit transmembrane complex that is part of the mitochondrial electron transport chain which drives oxidative phosphorylation. The complex plays an important role in the uptake of multiple carbon sources present in different host niches.</text>
</comment>